<feature type="compositionally biased region" description="Acidic residues" evidence="5">
    <location>
        <begin position="57"/>
        <end position="77"/>
    </location>
</feature>
<dbReference type="InterPro" id="IPR032640">
    <property type="entry name" value="AMPK1_CBM"/>
</dbReference>
<feature type="compositionally biased region" description="Basic and acidic residues" evidence="5">
    <location>
        <begin position="18"/>
        <end position="29"/>
    </location>
</feature>
<feature type="compositionally biased region" description="Low complexity" evidence="5">
    <location>
        <begin position="2237"/>
        <end position="2247"/>
    </location>
</feature>
<dbReference type="Gene3D" id="2.60.40.10">
    <property type="entry name" value="Immunoglobulins"/>
    <property type="match status" value="1"/>
</dbReference>
<feature type="compositionally biased region" description="Low complexity" evidence="5">
    <location>
        <begin position="1062"/>
        <end position="1091"/>
    </location>
</feature>
<feature type="region of interest" description="Disordered" evidence="5">
    <location>
        <begin position="135"/>
        <end position="224"/>
    </location>
</feature>
<dbReference type="InterPro" id="IPR003163">
    <property type="entry name" value="Tscrpt_reg_HTH_APSES-type"/>
</dbReference>
<feature type="region of interest" description="Disordered" evidence="5">
    <location>
        <begin position="435"/>
        <end position="454"/>
    </location>
</feature>
<gene>
    <name evidence="8" type="ORF">C6P40_003071</name>
</gene>
<feature type="compositionally biased region" description="Low complexity" evidence="5">
    <location>
        <begin position="1799"/>
        <end position="1819"/>
    </location>
</feature>
<comment type="caution">
    <text evidence="8">The sequence shown here is derived from an EMBL/GenBank/DDBJ whole genome shotgun (WGS) entry which is preliminary data.</text>
</comment>
<feature type="compositionally biased region" description="Acidic residues" evidence="5">
    <location>
        <begin position="1784"/>
        <end position="1798"/>
    </location>
</feature>
<dbReference type="SUPFAM" id="SSF54616">
    <property type="entry name" value="DNA-binding domain of Mlu1-box binding protein MBP1"/>
    <property type="match status" value="1"/>
</dbReference>
<organism evidence="8 9">
    <name type="scientific">Pichia californica</name>
    <dbReference type="NCBI Taxonomy" id="460514"/>
    <lineage>
        <taxon>Eukaryota</taxon>
        <taxon>Fungi</taxon>
        <taxon>Dikarya</taxon>
        <taxon>Ascomycota</taxon>
        <taxon>Saccharomycotina</taxon>
        <taxon>Pichiomycetes</taxon>
        <taxon>Pichiales</taxon>
        <taxon>Pichiaceae</taxon>
        <taxon>Pichia</taxon>
    </lineage>
</organism>
<evidence type="ECO:0000256" key="5">
    <source>
        <dbReference type="SAM" id="MobiDB-lite"/>
    </source>
</evidence>
<dbReference type="GO" id="GO:0003677">
    <property type="term" value="F:DNA binding"/>
    <property type="evidence" value="ECO:0007669"/>
    <property type="project" value="InterPro"/>
</dbReference>
<dbReference type="PROSITE" id="PS51299">
    <property type="entry name" value="HTH_APSES"/>
    <property type="match status" value="1"/>
</dbReference>
<feature type="transmembrane region" description="Helical" evidence="6">
    <location>
        <begin position="1951"/>
        <end position="1972"/>
    </location>
</feature>
<feature type="transmembrane region" description="Helical" evidence="6">
    <location>
        <begin position="1921"/>
        <end position="1945"/>
    </location>
</feature>
<feature type="region of interest" description="Disordered" evidence="5">
    <location>
        <begin position="988"/>
        <end position="1011"/>
    </location>
</feature>
<dbReference type="PANTHER" id="PTHR31794">
    <property type="entry name" value="AUXIN EFFLUX TRANSPORTER FAMILY PROTEIN (EUROFUNG)"/>
    <property type="match status" value="1"/>
</dbReference>
<dbReference type="EMBL" id="PUHW01000339">
    <property type="protein sequence ID" value="KAG0686973.1"/>
    <property type="molecule type" value="Genomic_DNA"/>
</dbReference>
<dbReference type="PANTHER" id="PTHR31794:SF2">
    <property type="entry name" value="AUXIN EFFLUX TRANSPORTER FAMILY PROTEIN (EUROFUNG)"/>
    <property type="match status" value="1"/>
</dbReference>
<feature type="compositionally biased region" description="Basic and acidic residues" evidence="5">
    <location>
        <begin position="144"/>
        <end position="168"/>
    </location>
</feature>
<reference evidence="8" key="1">
    <citation type="submission" date="2020-11" db="EMBL/GenBank/DDBJ databases">
        <title>Kefir isolates.</title>
        <authorList>
            <person name="Marcisauskas S."/>
            <person name="Kim Y."/>
            <person name="Blasche S."/>
        </authorList>
    </citation>
    <scope>NUCLEOTIDE SEQUENCE</scope>
    <source>
        <strain evidence="8">Olga-1</strain>
    </source>
</reference>
<evidence type="ECO:0000256" key="4">
    <source>
        <dbReference type="ARBA" id="ARBA00023136"/>
    </source>
</evidence>
<evidence type="ECO:0000256" key="1">
    <source>
        <dbReference type="ARBA" id="ARBA00004141"/>
    </source>
</evidence>
<evidence type="ECO:0000313" key="9">
    <source>
        <dbReference type="Proteomes" id="UP000697127"/>
    </source>
</evidence>
<proteinExistence type="predicted"/>
<keyword evidence="9" id="KW-1185">Reference proteome</keyword>
<dbReference type="Gene3D" id="3.10.260.10">
    <property type="entry name" value="Transcription regulator HTH, APSES-type DNA-binding domain"/>
    <property type="match status" value="1"/>
</dbReference>
<sequence>MAKKGKKGKKGNNNTVKAVDEEIPKKDSVDSVDVNVDSVDDSVNENEVNKTSIESNDNIEDIVENDDDDDDDNDEATNVENKVESKDDENIQEKIDAEEEANTNADKFVIIDSEDESDIDDNFTLKKSTNLKEETKQEISTLITEEKKDEKEAEKEETEKINSTKVDDQSEVTEEVENDIKEESVETLSQSKESIVNLNESEEPIGNSTIETSEIKPELISQQDYDPYQTEAKNIEESIEPVSIGQQAYDPYDHEDYNNKLDTIGQQAYDSYDNVDEEREERKEINTSFKQSEVSSFIKPTPRYKYVENEENKEKIKELTTNFVFGLAVVNFDHVKGPELTYWLDDEVMEAFSATNEQNEQNKEENEDIVNKLINKKVQHYSKIWPYLAFQALPDGVHMYDETFTQFTLCYDELKKSDVELSFDMVDLVDTTTTTTEPTTELSSPIKTEKDQSSNELLTKNDFENIDINNNDDTNNELEKVSTRPIITIEDPNQGVVTLFGCACIRQLNSSLLKKEEVKSKLKRSVIQKSVILLTRSPIPIQLREKLSIVTQSWFEQYDFTDCEILKSLYNNISNTYNKNGYIIEDDDLFEINNNENKLKSEEFNNEKKIIKESDFFMGLNFQQVVNKFRRNLLIIFKTILLGNYKILIFSKNLNELSNVQYCLIGLIPNLLLNFSDCGFPLIDLFLNEEKIKSKSLKSSDRMSILKFLGLPLRIFGFGSFFQPYLTLQQLSYITNINTKSFIVGSSNDIILEHKKNWFDMIVYLDEKESSIFGNGGCKIEILNKSLKDKINLTWDDKKFIDYVINSVETHYSKDEKEDVENEINNNDDEKIINNKEEINEGNEIEKVKFKTVNYNLSIDNGIYKGGDDFIRSQFEDYLIGFLSCCKYDSFLTKREKDNNLIKQIELDIYDNDINKFNYKWVEEFRNTQVFKYWNEITEDELFNFFEPKHMSKEVGKDKENNNKFNGGEVFKSWINKWNTGGRLSIMGHDEHTDNNNHKHQFDGSDNTKYPNNYPIHDYDDATINLINSSNMINQFIDKSLISKNQYNTSLPVSRDYSSISTHSSSSSTSSSQSSPASSSSLPSSSQSSLSFTDPSTTIVTRDFVTVYEYKIGNHSIIWDYLIGWVYITSIWKAVGNSKADVLKLISTSPEIKNKVFKTKGGCLKVQGTWIQYDIAKKLASKFCWPIRFALVPIFGIDFIYSCLKFGQPGYGLFQLTVSEKDLNKKRRRKRKSITNSTTTTNNNKSKITTSSISNKKRKIHNREDNDEYEDNTNNWYPDRKSIFKSNKPIKFMDPDNDELDDLSYSEELDSEADLFDNHNNNNNNTNNNNNKFIEQSPIQHHSYLATSTPGYTYNSTIKSIPSINSSSNATSASSSISYYSGYPNLNSNLNSNSYQQLQSSNQIPLPLPNPYYSSFKPLSNDAILLPKLESTTTVHDSFRFEFTERRYSTNTDQFGSNGFANITNNHYNNYNNYVYNDNNKSTIPKQSGYKYSSSPESYNEVALARPVLSAAEALFSTLNEARNGLSFIEISFLTFQAVVQVFIICLSGFWAATSNLLNAEGTKTISKLNVDLFTPALIFSKLASSLSLKKLLEVIIIPILYAITTLVSYFASILVSKWLELTEPESNFVTAMSVFGNSNSLPVSLTLALAYSLPDLEWDDIIDDTPDKIASRGLIYLLIFQQLGQMLRWSWGYNKLLAKQPDHIIFYDSINYENEHDLNTIQSINTLNTISSSSVANLSSVTNNNLQFNEASNLENRVNINSNSNSNSKKNYLPNYNNNNSNSDDDSTTQLIDDNDNNDIANSTEFNGTANNNNNNSNTDEEFKPIERSIIIRIIIGFYNCMNPPLWSMLAAMIVASIPQLKAEFYENNGFIQNTLASAIRQIGLVSIPLILVVLGANLAPSSDIPPACPHYKRMILGSLLGRMVLPSLVLLPTIVLCVKYINLSIMDDPIFLITSFLLITSPPAIQLSQICQLNELYQKEMAGVLFYGYAILTLPVTIIVVVTYKTVKDVIVTGTFDNWSQSLPLVKRPDGSFELEVPLPSNTNKIEFKFVINGENWITSDDYWTVVDSTGNTNNLIEFNENGAILKNNNSLGKTDIGKTEIGKTIIPESGLSMGNSSNIKNNEKEFNPTVMPSQEGVQTTLGEPGIVVPENSQDISAFKEVRNVDAKQLNADIKKENEDKEKEIAKTQSSESSKKYVKKVKKLVPAEESKAEAKSEAKSEAKQDTKTEAKKVPAKTSTSKNTTTAKKEKKGLFGKLKKAFS</sequence>
<feature type="compositionally biased region" description="Basic and acidic residues" evidence="5">
    <location>
        <begin position="2207"/>
        <end position="2234"/>
    </location>
</feature>
<dbReference type="SUPFAM" id="SSF81296">
    <property type="entry name" value="E set domains"/>
    <property type="match status" value="1"/>
</dbReference>
<keyword evidence="2 6" id="KW-0812">Transmembrane</keyword>
<dbReference type="Proteomes" id="UP000697127">
    <property type="component" value="Unassembled WGS sequence"/>
</dbReference>
<name>A0A9P7BF46_9ASCO</name>
<dbReference type="Pfam" id="PF16561">
    <property type="entry name" value="AMPK1_CBM"/>
    <property type="match status" value="1"/>
</dbReference>
<feature type="transmembrane region" description="Helical" evidence="6">
    <location>
        <begin position="1835"/>
        <end position="1860"/>
    </location>
</feature>
<dbReference type="InterPro" id="IPR004776">
    <property type="entry name" value="Mem_transp_PIN-like"/>
</dbReference>
<evidence type="ECO:0000256" key="2">
    <source>
        <dbReference type="ARBA" id="ARBA00022692"/>
    </source>
</evidence>
<dbReference type="InterPro" id="IPR036887">
    <property type="entry name" value="HTH_APSES_sf"/>
</dbReference>
<keyword evidence="3 6" id="KW-1133">Transmembrane helix</keyword>
<feature type="region of interest" description="Disordered" evidence="5">
    <location>
        <begin position="1225"/>
        <end position="1271"/>
    </location>
</feature>
<evidence type="ECO:0000256" key="6">
    <source>
        <dbReference type="SAM" id="Phobius"/>
    </source>
</evidence>
<feature type="transmembrane region" description="Helical" evidence="6">
    <location>
        <begin position="1533"/>
        <end position="1553"/>
    </location>
</feature>
<feature type="compositionally biased region" description="Basic and acidic residues" evidence="5">
    <location>
        <begin position="988"/>
        <end position="1003"/>
    </location>
</feature>
<feature type="region of interest" description="Disordered" evidence="5">
    <location>
        <begin position="1314"/>
        <end position="1333"/>
    </location>
</feature>
<feature type="compositionally biased region" description="Low complexity" evidence="5">
    <location>
        <begin position="1759"/>
        <end position="1783"/>
    </location>
</feature>
<feature type="compositionally biased region" description="Low complexity" evidence="5">
    <location>
        <begin position="435"/>
        <end position="445"/>
    </location>
</feature>
<dbReference type="InterPro" id="IPR014756">
    <property type="entry name" value="Ig_E-set"/>
</dbReference>
<feature type="compositionally biased region" description="Basic residues" evidence="5">
    <location>
        <begin position="1"/>
        <end position="10"/>
    </location>
</feature>
<feature type="region of interest" description="Disordered" evidence="5">
    <location>
        <begin position="1062"/>
        <end position="1094"/>
    </location>
</feature>
<evidence type="ECO:0000259" key="7">
    <source>
        <dbReference type="PROSITE" id="PS51299"/>
    </source>
</evidence>
<feature type="region of interest" description="Disordered" evidence="5">
    <location>
        <begin position="1759"/>
        <end position="1822"/>
    </location>
</feature>
<protein>
    <recommendedName>
        <fullName evidence="7">HTH APSES-type domain-containing protein</fullName>
    </recommendedName>
</protein>
<dbReference type="GO" id="GO:0055085">
    <property type="term" value="P:transmembrane transport"/>
    <property type="evidence" value="ECO:0007669"/>
    <property type="project" value="InterPro"/>
</dbReference>
<feature type="region of interest" description="Disordered" evidence="5">
    <location>
        <begin position="1"/>
        <end position="109"/>
    </location>
</feature>
<dbReference type="InterPro" id="IPR018307">
    <property type="entry name" value="ABL9/DENND6_dom"/>
</dbReference>
<feature type="domain" description="HTH APSES-type" evidence="7">
    <location>
        <begin position="1094"/>
        <end position="1206"/>
    </location>
</feature>
<dbReference type="GO" id="GO:0005783">
    <property type="term" value="C:endoplasmic reticulum"/>
    <property type="evidence" value="ECO:0007669"/>
    <property type="project" value="TreeGrafter"/>
</dbReference>
<feature type="compositionally biased region" description="Basic and acidic residues" evidence="5">
    <location>
        <begin position="81"/>
        <end position="95"/>
    </location>
</feature>
<accession>A0A9P7BF46</accession>
<dbReference type="Pfam" id="PF09794">
    <property type="entry name" value="Avl9"/>
    <property type="match status" value="1"/>
</dbReference>
<keyword evidence="4 6" id="KW-0472">Membrane</keyword>
<comment type="subcellular location">
    <subcellularLocation>
        <location evidence="1">Membrane</location>
        <topology evidence="1">Multi-pass membrane protein</topology>
    </subcellularLocation>
</comment>
<feature type="region of interest" description="Disordered" evidence="5">
    <location>
        <begin position="2180"/>
        <end position="2264"/>
    </location>
</feature>
<feature type="compositionally biased region" description="Polar residues" evidence="5">
    <location>
        <begin position="186"/>
        <end position="199"/>
    </location>
</feature>
<dbReference type="Pfam" id="PF03547">
    <property type="entry name" value="Mem_trans"/>
    <property type="match status" value="1"/>
</dbReference>
<feature type="transmembrane region" description="Helical" evidence="6">
    <location>
        <begin position="1984"/>
        <end position="2006"/>
    </location>
</feature>
<feature type="transmembrane region" description="Helical" evidence="6">
    <location>
        <begin position="1596"/>
        <end position="1617"/>
    </location>
</feature>
<feature type="compositionally biased region" description="Low complexity" evidence="5">
    <location>
        <begin position="1318"/>
        <end position="1331"/>
    </location>
</feature>
<dbReference type="GO" id="GO:0016020">
    <property type="term" value="C:membrane"/>
    <property type="evidence" value="ECO:0007669"/>
    <property type="project" value="UniProtKB-SubCell"/>
</dbReference>
<feature type="compositionally biased region" description="Low complexity" evidence="5">
    <location>
        <begin position="1234"/>
        <end position="1254"/>
    </location>
</feature>
<dbReference type="CDD" id="cd02859">
    <property type="entry name" value="E_set_AMPKbeta_like_N"/>
    <property type="match status" value="1"/>
</dbReference>
<dbReference type="InterPro" id="IPR013783">
    <property type="entry name" value="Ig-like_fold"/>
</dbReference>
<evidence type="ECO:0000256" key="3">
    <source>
        <dbReference type="ARBA" id="ARBA00022989"/>
    </source>
</evidence>
<evidence type="ECO:0000313" key="8">
    <source>
        <dbReference type="EMBL" id="KAG0686973.1"/>
    </source>
</evidence>
<feature type="transmembrane region" description="Helical" evidence="6">
    <location>
        <begin position="1880"/>
        <end position="1901"/>
    </location>
</feature>